<evidence type="ECO:0000256" key="6">
    <source>
        <dbReference type="ARBA" id="ARBA00015188"/>
    </source>
</evidence>
<dbReference type="GO" id="GO:0051301">
    <property type="term" value="P:cell division"/>
    <property type="evidence" value="ECO:0007669"/>
    <property type="project" value="UniProtKB-KW"/>
</dbReference>
<evidence type="ECO:0000256" key="19">
    <source>
        <dbReference type="HAMAP-Rule" id="MF_00037"/>
    </source>
</evidence>
<dbReference type="Gene3D" id="3.30.43.10">
    <property type="entry name" value="Uridine Diphospho-n-acetylenolpyruvylglucosamine Reductase, domain 2"/>
    <property type="match status" value="1"/>
</dbReference>
<evidence type="ECO:0000256" key="15">
    <source>
        <dbReference type="ARBA" id="ARBA00023306"/>
    </source>
</evidence>
<dbReference type="InterPro" id="IPR006094">
    <property type="entry name" value="Oxid_FAD_bind_N"/>
</dbReference>
<dbReference type="InterPro" id="IPR016169">
    <property type="entry name" value="FAD-bd_PCMH_sub2"/>
</dbReference>
<dbReference type="EC" id="1.3.1.98" evidence="5 19"/>
<feature type="active site" evidence="19">
    <location>
        <position position="176"/>
    </location>
</feature>
<comment type="similarity">
    <text evidence="19">Belongs to the MurB family.</text>
</comment>
<proteinExistence type="inferred from homology"/>
<evidence type="ECO:0000256" key="9">
    <source>
        <dbReference type="ARBA" id="ARBA00022630"/>
    </source>
</evidence>
<dbReference type="GO" id="GO:0008762">
    <property type="term" value="F:UDP-N-acetylmuramate dehydrogenase activity"/>
    <property type="evidence" value="ECO:0007669"/>
    <property type="project" value="UniProtKB-UniRule"/>
</dbReference>
<comment type="subcellular location">
    <subcellularLocation>
        <location evidence="3 19">Cytoplasm</location>
    </subcellularLocation>
</comment>
<keyword evidence="11 19" id="KW-0521">NADP</keyword>
<dbReference type="InterPro" id="IPR036635">
    <property type="entry name" value="MurB_C_sf"/>
</dbReference>
<dbReference type="GO" id="GO:0009252">
    <property type="term" value="P:peptidoglycan biosynthetic process"/>
    <property type="evidence" value="ECO:0007669"/>
    <property type="project" value="UniProtKB-UniRule"/>
</dbReference>
<keyword evidence="15 19" id="KW-0131">Cell cycle</keyword>
<name>A0A5B8XGK1_9RICK</name>
<dbReference type="GO" id="GO:0071949">
    <property type="term" value="F:FAD binding"/>
    <property type="evidence" value="ECO:0007669"/>
    <property type="project" value="InterPro"/>
</dbReference>
<keyword evidence="13 19" id="KW-0573">Peptidoglycan synthesis</keyword>
<evidence type="ECO:0000256" key="18">
    <source>
        <dbReference type="ARBA" id="ARBA00048914"/>
    </source>
</evidence>
<keyword evidence="16 19" id="KW-0961">Cell wall biogenesis/degradation</keyword>
<dbReference type="NCBIfam" id="NF010480">
    <property type="entry name" value="PRK13905.1"/>
    <property type="match status" value="1"/>
</dbReference>
<comment type="pathway">
    <text evidence="4 19">Cell wall biogenesis; peptidoglycan biosynthesis.</text>
</comment>
<keyword evidence="7 19" id="KW-0963">Cytoplasm</keyword>
<dbReference type="UniPathway" id="UPA00219"/>
<keyword evidence="8 19" id="KW-0132">Cell division</keyword>
<sequence>MTNMTDFKAKLEQITKVKYGADIGKTSWIGCGGVAEILISPQSVDELSQSLKLATQYGVLINVIGARSNTIVRDGILRGLTIWLKKGFTDMENLGDGLVRVGCGALDLTFANFCAENGISGCEFLIGIPGTIGGNIRMNAGCYGGEIKDILQSVDYVDFDGNIGTFTNADMGFSYRKTAIGHNFIFTSAVFKGKIAKSDEIFVKMDEISQKRKKTQPIGRKTVGSTFKNPRFFTKSSFEKICEEFGQNFDCTRENDDFYCDKIHSWMLIDKAGLRGLSHGGAKISDIHCNFLVNEGGATASDFENLGNLVIAKIFDKFGVKLEWEVERIGGDV</sequence>
<dbReference type="Gene3D" id="3.90.78.10">
    <property type="entry name" value="UDP-N-acetylenolpyruvoylglucosamine reductase, C-terminal domain"/>
    <property type="match status" value="1"/>
</dbReference>
<keyword evidence="12 19" id="KW-0133">Cell shape</keyword>
<comment type="cofactor">
    <cofactor evidence="1 19">
        <name>FAD</name>
        <dbReference type="ChEBI" id="CHEBI:57692"/>
    </cofactor>
</comment>
<dbReference type="PROSITE" id="PS51387">
    <property type="entry name" value="FAD_PCMH"/>
    <property type="match status" value="1"/>
</dbReference>
<feature type="active site" evidence="19">
    <location>
        <position position="325"/>
    </location>
</feature>
<evidence type="ECO:0000256" key="1">
    <source>
        <dbReference type="ARBA" id="ARBA00001974"/>
    </source>
</evidence>
<dbReference type="SUPFAM" id="SSF56176">
    <property type="entry name" value="FAD-binding/transporter-associated domain-like"/>
    <property type="match status" value="1"/>
</dbReference>
<evidence type="ECO:0000259" key="20">
    <source>
        <dbReference type="PROSITE" id="PS51387"/>
    </source>
</evidence>
<dbReference type="EMBL" id="CP029077">
    <property type="protein sequence ID" value="QED23321.1"/>
    <property type="molecule type" value="Genomic_DNA"/>
</dbReference>
<dbReference type="SUPFAM" id="SSF56194">
    <property type="entry name" value="Uridine diphospho-N-Acetylenolpyruvylglucosamine reductase, MurB, C-terminal domain"/>
    <property type="match status" value="1"/>
</dbReference>
<dbReference type="InterPro" id="IPR016166">
    <property type="entry name" value="FAD-bd_PCMH"/>
</dbReference>
<gene>
    <name evidence="19" type="primary">murB</name>
    <name evidence="21" type="ORF">Deia_00526</name>
</gene>
<dbReference type="AlphaFoldDB" id="A0A5B8XGK1"/>
<evidence type="ECO:0000256" key="14">
    <source>
        <dbReference type="ARBA" id="ARBA00023002"/>
    </source>
</evidence>
<evidence type="ECO:0000256" key="12">
    <source>
        <dbReference type="ARBA" id="ARBA00022960"/>
    </source>
</evidence>
<accession>A0A5B8XGK1</accession>
<evidence type="ECO:0000256" key="4">
    <source>
        <dbReference type="ARBA" id="ARBA00004752"/>
    </source>
</evidence>
<reference evidence="21 22" key="1">
    <citation type="journal article" date="2019" name="ISME J.">
        <title>Deianiraea, an extracellular bacterium associated with the ciliate Paramecium, suggests an alternative scenario for the evolution of Rickettsiales.</title>
        <authorList>
            <person name="Castelli M."/>
            <person name="Sabaneyeva E."/>
            <person name="Lanzoni O."/>
            <person name="Lebedeva N."/>
            <person name="Floriano A.M."/>
            <person name="Gaiarsa S."/>
            <person name="Benken K."/>
            <person name="Modeo L."/>
            <person name="Bandi C."/>
            <person name="Potekhin A."/>
            <person name="Sassera D."/>
            <person name="Petroni G."/>
        </authorList>
    </citation>
    <scope>NUCLEOTIDE SEQUENCE [LARGE SCALE GENOMIC DNA]</scope>
    <source>
        <strain evidence="21">CyL4-1</strain>
    </source>
</reference>
<evidence type="ECO:0000256" key="11">
    <source>
        <dbReference type="ARBA" id="ARBA00022857"/>
    </source>
</evidence>
<evidence type="ECO:0000256" key="16">
    <source>
        <dbReference type="ARBA" id="ARBA00023316"/>
    </source>
</evidence>
<dbReference type="Proteomes" id="UP000321934">
    <property type="component" value="Chromosome"/>
</dbReference>
<evidence type="ECO:0000313" key="21">
    <source>
        <dbReference type="EMBL" id="QED23321.1"/>
    </source>
</evidence>
<dbReference type="PANTHER" id="PTHR21071">
    <property type="entry name" value="UDP-N-ACETYLENOLPYRUVOYLGLUCOSAMINE REDUCTASE"/>
    <property type="match status" value="1"/>
</dbReference>
<comment type="function">
    <text evidence="2 19">Cell wall formation.</text>
</comment>
<keyword evidence="9 19" id="KW-0285">Flavoprotein</keyword>
<dbReference type="GO" id="GO:0008360">
    <property type="term" value="P:regulation of cell shape"/>
    <property type="evidence" value="ECO:0007669"/>
    <property type="project" value="UniProtKB-KW"/>
</dbReference>
<evidence type="ECO:0000256" key="3">
    <source>
        <dbReference type="ARBA" id="ARBA00004496"/>
    </source>
</evidence>
<evidence type="ECO:0000256" key="8">
    <source>
        <dbReference type="ARBA" id="ARBA00022618"/>
    </source>
</evidence>
<dbReference type="InterPro" id="IPR036318">
    <property type="entry name" value="FAD-bd_PCMH-like_sf"/>
</dbReference>
<dbReference type="Pfam" id="PF01565">
    <property type="entry name" value="FAD_binding_4"/>
    <property type="match status" value="1"/>
</dbReference>
<dbReference type="InterPro" id="IPR003170">
    <property type="entry name" value="MurB"/>
</dbReference>
<evidence type="ECO:0000256" key="2">
    <source>
        <dbReference type="ARBA" id="ARBA00003921"/>
    </source>
</evidence>
<protein>
    <recommendedName>
        <fullName evidence="6 19">UDP-N-acetylenolpyruvoylglucosamine reductase</fullName>
        <ecNumber evidence="5 19">1.3.1.98</ecNumber>
    </recommendedName>
    <alternativeName>
        <fullName evidence="17 19">UDP-N-acetylmuramate dehydrogenase</fullName>
    </alternativeName>
</protein>
<organism evidence="21 22">
    <name type="scientific">Candidatus Deianiraea vastatrix</name>
    <dbReference type="NCBI Taxonomy" id="2163644"/>
    <lineage>
        <taxon>Bacteria</taxon>
        <taxon>Pseudomonadati</taxon>
        <taxon>Pseudomonadota</taxon>
        <taxon>Alphaproteobacteria</taxon>
        <taxon>Rickettsiales</taxon>
        <taxon>Candidatus Deianiraeaceae</taxon>
        <taxon>Candidatus Deianiraea</taxon>
    </lineage>
</organism>
<dbReference type="Gene3D" id="3.30.465.10">
    <property type="match status" value="1"/>
</dbReference>
<dbReference type="GO" id="GO:0071555">
    <property type="term" value="P:cell wall organization"/>
    <property type="evidence" value="ECO:0007669"/>
    <property type="project" value="UniProtKB-KW"/>
</dbReference>
<evidence type="ECO:0000313" key="22">
    <source>
        <dbReference type="Proteomes" id="UP000321934"/>
    </source>
</evidence>
<dbReference type="PANTHER" id="PTHR21071:SF4">
    <property type="entry name" value="UDP-N-ACETYLENOLPYRUVOYLGLUCOSAMINE REDUCTASE"/>
    <property type="match status" value="1"/>
</dbReference>
<dbReference type="InterPro" id="IPR016167">
    <property type="entry name" value="FAD-bd_PCMH_sub1"/>
</dbReference>
<dbReference type="InterPro" id="IPR011601">
    <property type="entry name" value="MurB_C"/>
</dbReference>
<keyword evidence="22" id="KW-1185">Reference proteome</keyword>
<dbReference type="NCBIfam" id="TIGR00179">
    <property type="entry name" value="murB"/>
    <property type="match status" value="1"/>
</dbReference>
<keyword evidence="10 19" id="KW-0274">FAD</keyword>
<evidence type="ECO:0000256" key="7">
    <source>
        <dbReference type="ARBA" id="ARBA00022490"/>
    </source>
</evidence>
<feature type="domain" description="FAD-binding PCMH-type" evidence="20">
    <location>
        <begin position="30"/>
        <end position="196"/>
    </location>
</feature>
<evidence type="ECO:0000256" key="13">
    <source>
        <dbReference type="ARBA" id="ARBA00022984"/>
    </source>
</evidence>
<comment type="catalytic activity">
    <reaction evidence="18 19">
        <text>UDP-N-acetyl-alpha-D-muramate + NADP(+) = UDP-N-acetyl-3-O-(1-carboxyvinyl)-alpha-D-glucosamine + NADPH + H(+)</text>
        <dbReference type="Rhea" id="RHEA:12248"/>
        <dbReference type="ChEBI" id="CHEBI:15378"/>
        <dbReference type="ChEBI" id="CHEBI:57783"/>
        <dbReference type="ChEBI" id="CHEBI:58349"/>
        <dbReference type="ChEBI" id="CHEBI:68483"/>
        <dbReference type="ChEBI" id="CHEBI:70757"/>
        <dbReference type="EC" id="1.3.1.98"/>
    </reaction>
</comment>
<evidence type="ECO:0000256" key="10">
    <source>
        <dbReference type="ARBA" id="ARBA00022827"/>
    </source>
</evidence>
<keyword evidence="14 19" id="KW-0560">Oxidoreductase</keyword>
<evidence type="ECO:0000256" key="5">
    <source>
        <dbReference type="ARBA" id="ARBA00012518"/>
    </source>
</evidence>
<dbReference type="HAMAP" id="MF_00037">
    <property type="entry name" value="MurB"/>
    <property type="match status" value="1"/>
</dbReference>
<feature type="active site" description="Proton donor" evidence="19">
    <location>
        <position position="225"/>
    </location>
</feature>
<evidence type="ECO:0000256" key="17">
    <source>
        <dbReference type="ARBA" id="ARBA00031026"/>
    </source>
</evidence>
<dbReference type="GO" id="GO:0005829">
    <property type="term" value="C:cytosol"/>
    <property type="evidence" value="ECO:0007669"/>
    <property type="project" value="TreeGrafter"/>
</dbReference>
<dbReference type="Pfam" id="PF02873">
    <property type="entry name" value="MurB_C"/>
    <property type="match status" value="1"/>
</dbReference>